<evidence type="ECO:0000313" key="3">
    <source>
        <dbReference type="Proteomes" id="UP000002051"/>
    </source>
</evidence>
<dbReference type="AlphaFoldDB" id="A0A072TIS1"/>
<dbReference type="HOGENOM" id="CLU_027176_1_4_1"/>
<reference evidence="1 3" key="1">
    <citation type="journal article" date="2011" name="Nature">
        <title>The Medicago genome provides insight into the evolution of rhizobial symbioses.</title>
        <authorList>
            <person name="Young N.D."/>
            <person name="Debelle F."/>
            <person name="Oldroyd G.E."/>
            <person name="Geurts R."/>
            <person name="Cannon S.B."/>
            <person name="Udvardi M.K."/>
            <person name="Benedito V.A."/>
            <person name="Mayer K.F."/>
            <person name="Gouzy J."/>
            <person name="Schoof H."/>
            <person name="Van de Peer Y."/>
            <person name="Proost S."/>
            <person name="Cook D.R."/>
            <person name="Meyers B.C."/>
            <person name="Spannagl M."/>
            <person name="Cheung F."/>
            <person name="De Mita S."/>
            <person name="Krishnakumar V."/>
            <person name="Gundlach H."/>
            <person name="Zhou S."/>
            <person name="Mudge J."/>
            <person name="Bharti A.K."/>
            <person name="Murray J.D."/>
            <person name="Naoumkina M.A."/>
            <person name="Rosen B."/>
            <person name="Silverstein K.A."/>
            <person name="Tang H."/>
            <person name="Rombauts S."/>
            <person name="Zhao P.X."/>
            <person name="Zhou P."/>
            <person name="Barbe V."/>
            <person name="Bardou P."/>
            <person name="Bechner M."/>
            <person name="Bellec A."/>
            <person name="Berger A."/>
            <person name="Berges H."/>
            <person name="Bidwell S."/>
            <person name="Bisseling T."/>
            <person name="Choisne N."/>
            <person name="Couloux A."/>
            <person name="Denny R."/>
            <person name="Deshpande S."/>
            <person name="Dai X."/>
            <person name="Doyle J.J."/>
            <person name="Dudez A.M."/>
            <person name="Farmer A.D."/>
            <person name="Fouteau S."/>
            <person name="Franken C."/>
            <person name="Gibelin C."/>
            <person name="Gish J."/>
            <person name="Goldstein S."/>
            <person name="Gonzalez A.J."/>
            <person name="Green P.J."/>
            <person name="Hallab A."/>
            <person name="Hartog M."/>
            <person name="Hua A."/>
            <person name="Humphray S.J."/>
            <person name="Jeong D.H."/>
            <person name="Jing Y."/>
            <person name="Jocker A."/>
            <person name="Kenton S.M."/>
            <person name="Kim D.J."/>
            <person name="Klee K."/>
            <person name="Lai H."/>
            <person name="Lang C."/>
            <person name="Lin S."/>
            <person name="Macmil S.L."/>
            <person name="Magdelenat G."/>
            <person name="Matthews L."/>
            <person name="McCorrison J."/>
            <person name="Monaghan E.L."/>
            <person name="Mun J.H."/>
            <person name="Najar F.Z."/>
            <person name="Nicholson C."/>
            <person name="Noirot C."/>
            <person name="O'Bleness M."/>
            <person name="Paule C.R."/>
            <person name="Poulain J."/>
            <person name="Prion F."/>
            <person name="Qin B."/>
            <person name="Qu C."/>
            <person name="Retzel E.F."/>
            <person name="Riddle C."/>
            <person name="Sallet E."/>
            <person name="Samain S."/>
            <person name="Samson N."/>
            <person name="Sanders I."/>
            <person name="Saurat O."/>
            <person name="Scarpelli C."/>
            <person name="Schiex T."/>
            <person name="Segurens B."/>
            <person name="Severin A.J."/>
            <person name="Sherrier D.J."/>
            <person name="Shi R."/>
            <person name="Sims S."/>
            <person name="Singer S.R."/>
            <person name="Sinharoy S."/>
            <person name="Sterck L."/>
            <person name="Viollet A."/>
            <person name="Wang B.B."/>
            <person name="Wang K."/>
            <person name="Wang M."/>
            <person name="Wang X."/>
            <person name="Warfsmann J."/>
            <person name="Weissenbach J."/>
            <person name="White D.D."/>
            <person name="White J.D."/>
            <person name="Wiley G.B."/>
            <person name="Wincker P."/>
            <person name="Xing Y."/>
            <person name="Yang L."/>
            <person name="Yao Z."/>
            <person name="Ying F."/>
            <person name="Zhai J."/>
            <person name="Zhou L."/>
            <person name="Zuber A."/>
            <person name="Denarie J."/>
            <person name="Dixon R.A."/>
            <person name="May G.D."/>
            <person name="Schwartz D.C."/>
            <person name="Rogers J."/>
            <person name="Quetier F."/>
            <person name="Town C.D."/>
            <person name="Roe B.A."/>
        </authorList>
    </citation>
    <scope>NUCLEOTIDE SEQUENCE [LARGE SCALE GENOMIC DNA]</scope>
    <source>
        <strain evidence="1">A17</strain>
        <strain evidence="2 3">cv. Jemalong A17</strain>
    </source>
</reference>
<dbReference type="Proteomes" id="UP000002051">
    <property type="component" value="Unassembled WGS sequence"/>
</dbReference>
<evidence type="ECO:0000313" key="1">
    <source>
        <dbReference type="EMBL" id="KEH17429.1"/>
    </source>
</evidence>
<dbReference type="EnsemblPlants" id="KEH17429">
    <property type="protein sequence ID" value="KEH17429"/>
    <property type="gene ID" value="MTR_0015s0100"/>
</dbReference>
<gene>
    <name evidence="1" type="ORF">MTR_0015s0100</name>
</gene>
<organism evidence="1 3">
    <name type="scientific">Medicago truncatula</name>
    <name type="common">Barrel medic</name>
    <name type="synonym">Medicago tribuloides</name>
    <dbReference type="NCBI Taxonomy" id="3880"/>
    <lineage>
        <taxon>Eukaryota</taxon>
        <taxon>Viridiplantae</taxon>
        <taxon>Streptophyta</taxon>
        <taxon>Embryophyta</taxon>
        <taxon>Tracheophyta</taxon>
        <taxon>Spermatophyta</taxon>
        <taxon>Magnoliopsida</taxon>
        <taxon>eudicotyledons</taxon>
        <taxon>Gunneridae</taxon>
        <taxon>Pentapetalae</taxon>
        <taxon>rosids</taxon>
        <taxon>fabids</taxon>
        <taxon>Fabales</taxon>
        <taxon>Fabaceae</taxon>
        <taxon>Papilionoideae</taxon>
        <taxon>50 kb inversion clade</taxon>
        <taxon>NPAAA clade</taxon>
        <taxon>Hologalegina</taxon>
        <taxon>IRL clade</taxon>
        <taxon>Trifolieae</taxon>
        <taxon>Medicago</taxon>
    </lineage>
</organism>
<reference evidence="1 3" key="2">
    <citation type="journal article" date="2014" name="BMC Genomics">
        <title>An improved genome release (version Mt4.0) for the model legume Medicago truncatula.</title>
        <authorList>
            <person name="Tang H."/>
            <person name="Krishnakumar V."/>
            <person name="Bidwell S."/>
            <person name="Rosen B."/>
            <person name="Chan A."/>
            <person name="Zhou S."/>
            <person name="Gentzbittel L."/>
            <person name="Childs K.L."/>
            <person name="Yandell M."/>
            <person name="Gundlach H."/>
            <person name="Mayer K.F."/>
            <person name="Schwartz D.C."/>
            <person name="Town C.D."/>
        </authorList>
    </citation>
    <scope>GENOME REANNOTATION</scope>
    <source>
        <strain evidence="1">A17</strain>
        <strain evidence="2 3">cv. Jemalong A17</strain>
    </source>
</reference>
<accession>A0A072TIS1</accession>
<keyword evidence="3" id="KW-1185">Reference proteome</keyword>
<reference evidence="2" key="3">
    <citation type="submission" date="2015-06" db="UniProtKB">
        <authorList>
            <consortium name="EnsemblPlants"/>
        </authorList>
    </citation>
    <scope>IDENTIFICATION</scope>
    <source>
        <strain evidence="2">cv. Jemalong A17</strain>
    </source>
</reference>
<evidence type="ECO:0000313" key="2">
    <source>
        <dbReference type="EnsemblPlants" id="KEH17429"/>
    </source>
</evidence>
<protein>
    <submittedName>
        <fullName evidence="1">Glutamine synthetase, putative</fullName>
    </submittedName>
</protein>
<name>A0A072TIS1_MEDTR</name>
<sequence length="257" mass="30124">MMSTTKRHHLVTTTWMMAKELTVMSYPFDSLQLDSIFTSNPTQLDSSPIITSWRDGLIASCDGLLCFVIDHRLAVLYNPCIRKVVSIFCYGRKYNVACKTQVKVHTLGTNSWRRIEDFPSKFRCDRHGVFESYEEILHPDSGNINISTLDILRDCLCIFSQKRNDSFTDVWLMKEYENKDSWIKLIRLPSFADYRYTLNTKIIYISNDDNHMLSMIREDRRLNWVVYDSKNDTVKSLKIQDLNWVESKVYVVSLISP</sequence>
<proteinExistence type="predicted"/>
<dbReference type="EMBL" id="KL402740">
    <property type="protein sequence ID" value="KEH17429.1"/>
    <property type="molecule type" value="Genomic_DNA"/>
</dbReference>